<proteinExistence type="inferred from homology"/>
<reference evidence="4 5" key="1">
    <citation type="submission" date="2020-03" db="EMBL/GenBank/DDBJ databases">
        <title>WGS of actinomycetes isolated from Thailand.</title>
        <authorList>
            <person name="Thawai C."/>
        </authorList>
    </citation>
    <scope>NUCLEOTIDE SEQUENCE [LARGE SCALE GENOMIC DNA]</scope>
    <source>
        <strain evidence="4 5">PRB2-1</strain>
    </source>
</reference>
<organism evidence="4 5">
    <name type="scientific">Actinacidiphila epipremni</name>
    <dbReference type="NCBI Taxonomy" id="2053013"/>
    <lineage>
        <taxon>Bacteria</taxon>
        <taxon>Bacillati</taxon>
        <taxon>Actinomycetota</taxon>
        <taxon>Actinomycetes</taxon>
        <taxon>Kitasatosporales</taxon>
        <taxon>Streptomycetaceae</taxon>
        <taxon>Actinacidiphila</taxon>
    </lineage>
</organism>
<dbReference type="Gene3D" id="3.30.429.10">
    <property type="entry name" value="Macrophage Migration Inhibitory Factor"/>
    <property type="match status" value="1"/>
</dbReference>
<dbReference type="InterPro" id="IPR014347">
    <property type="entry name" value="Tautomerase/MIF_sf"/>
</dbReference>
<dbReference type="InterPro" id="IPR004370">
    <property type="entry name" value="4-OT-like_dom"/>
</dbReference>
<gene>
    <name evidence="4" type="ORF">HCN08_08980</name>
</gene>
<keyword evidence="5" id="KW-1185">Reference proteome</keyword>
<evidence type="ECO:0000313" key="4">
    <source>
        <dbReference type="EMBL" id="NJP43531.1"/>
    </source>
</evidence>
<dbReference type="Proteomes" id="UP000734511">
    <property type="component" value="Unassembled WGS sequence"/>
</dbReference>
<dbReference type="PANTHER" id="PTHR35530">
    <property type="entry name" value="TAUTOMERASE-RELATED"/>
    <property type="match status" value="1"/>
</dbReference>
<feature type="domain" description="4-oxalocrotonate tautomerase-like" evidence="3">
    <location>
        <begin position="2"/>
        <end position="57"/>
    </location>
</feature>
<name>A0ABX0ZPI4_9ACTN</name>
<sequence length="72" mass="7531">MPVITIAMRTGRTLGQKRELVAKVTEAFVGTCGGDADGVWIDILEIPAEHWGIGGRLQSDLLAGAGPATPDE</sequence>
<evidence type="ECO:0000313" key="5">
    <source>
        <dbReference type="Proteomes" id="UP000734511"/>
    </source>
</evidence>
<protein>
    <submittedName>
        <fullName evidence="4">4-oxalocrotonate tautomerase</fullName>
    </submittedName>
</protein>
<dbReference type="PANTHER" id="PTHR35530:SF1">
    <property type="entry name" value="2-HYDROXYMUCONATE TAUTOMERASE"/>
    <property type="match status" value="1"/>
</dbReference>
<dbReference type="RefSeq" id="WP_167982403.1">
    <property type="nucleotide sequence ID" value="NZ_JAATEJ010000005.1"/>
</dbReference>
<dbReference type="EMBL" id="JAATEJ010000005">
    <property type="protein sequence ID" value="NJP43531.1"/>
    <property type="molecule type" value="Genomic_DNA"/>
</dbReference>
<evidence type="ECO:0000259" key="3">
    <source>
        <dbReference type="Pfam" id="PF01361"/>
    </source>
</evidence>
<comment type="caution">
    <text evidence="4">The sequence shown here is derived from an EMBL/GenBank/DDBJ whole genome shotgun (WGS) entry which is preliminary data.</text>
</comment>
<dbReference type="Pfam" id="PF01361">
    <property type="entry name" value="Tautomerase"/>
    <property type="match status" value="1"/>
</dbReference>
<accession>A0ABX0ZPI4</accession>
<evidence type="ECO:0000256" key="2">
    <source>
        <dbReference type="ARBA" id="ARBA00023235"/>
    </source>
</evidence>
<dbReference type="SUPFAM" id="SSF55331">
    <property type="entry name" value="Tautomerase/MIF"/>
    <property type="match status" value="1"/>
</dbReference>
<comment type="similarity">
    <text evidence="1">Belongs to the 4-oxalocrotonate tautomerase family.</text>
</comment>
<keyword evidence="2" id="KW-0413">Isomerase</keyword>
<evidence type="ECO:0000256" key="1">
    <source>
        <dbReference type="ARBA" id="ARBA00006723"/>
    </source>
</evidence>